<dbReference type="EMBL" id="CP032382">
    <property type="protein sequence ID" value="AYB35235.1"/>
    <property type="molecule type" value="Genomic_DNA"/>
</dbReference>
<keyword evidence="1" id="KW-0732">Signal</keyword>
<dbReference type="RefSeq" id="WP_119758485.1">
    <property type="nucleotide sequence ID" value="NZ_CP032382.1"/>
</dbReference>
<feature type="signal peptide" evidence="1">
    <location>
        <begin position="1"/>
        <end position="23"/>
    </location>
</feature>
<proteinExistence type="predicted"/>
<dbReference type="Pfam" id="PF10677">
    <property type="entry name" value="DUF2490"/>
    <property type="match status" value="1"/>
</dbReference>
<feature type="chain" id="PRO_5017212783" evidence="1">
    <location>
        <begin position="24"/>
        <end position="259"/>
    </location>
</feature>
<protein>
    <submittedName>
        <fullName evidence="2">DUF2490 domain-containing protein</fullName>
    </submittedName>
</protein>
<evidence type="ECO:0000256" key="1">
    <source>
        <dbReference type="SAM" id="SignalP"/>
    </source>
</evidence>
<dbReference type="OrthoDB" id="1118734at2"/>
<reference evidence="3" key="1">
    <citation type="submission" date="2018-09" db="EMBL/GenBank/DDBJ databases">
        <title>Chryseolinea sp. KIS68-18 isolated from soil.</title>
        <authorList>
            <person name="Weon H.-Y."/>
            <person name="Kwon S.-W."/>
            <person name="Lee S.A."/>
        </authorList>
    </citation>
    <scope>NUCLEOTIDE SEQUENCE [LARGE SCALE GENOMIC DNA]</scope>
    <source>
        <strain evidence="3">KIS68-18</strain>
    </source>
</reference>
<accession>A0A385SYT1</accession>
<dbReference type="KEGG" id="chk:D4L85_33685"/>
<evidence type="ECO:0000313" key="3">
    <source>
        <dbReference type="Proteomes" id="UP000266183"/>
    </source>
</evidence>
<dbReference type="InterPro" id="IPR019619">
    <property type="entry name" value="DUF2490"/>
</dbReference>
<dbReference type="AlphaFoldDB" id="A0A385SYT1"/>
<gene>
    <name evidence="2" type="ORF">D4L85_33685</name>
</gene>
<sequence length="259" mass="30168">MLRLTSRWICTLVWVASTSLSLAQPKGRQVVNQSIEWFSFTTNLKVSKRTSLILEGQFRQAQNMQPMQYQFRTGAEIGLNKHFSIIPLGYVYTWNFQYGKQPAAFQNNEHRLFEQVTYKHAIGRFVFSHRARLEQRFLQVHSNDGQEGIVNHGYDMYMNRVRYRFQAMLPLNHAKIEAKTFFASAYDEAFLDWGKPVTFHEPDQNRLFGGFGYQFKSPLSIQAGFLYHMLIKANGAQQENNTGIQVMVTYNINLMKPQS</sequence>
<organism evidence="2 3">
    <name type="scientific">Chryseolinea soli</name>
    <dbReference type="NCBI Taxonomy" id="2321403"/>
    <lineage>
        <taxon>Bacteria</taxon>
        <taxon>Pseudomonadati</taxon>
        <taxon>Bacteroidota</taxon>
        <taxon>Cytophagia</taxon>
        <taxon>Cytophagales</taxon>
        <taxon>Fulvivirgaceae</taxon>
        <taxon>Chryseolinea</taxon>
    </lineage>
</organism>
<keyword evidence="3" id="KW-1185">Reference proteome</keyword>
<name>A0A385SYT1_9BACT</name>
<dbReference type="Proteomes" id="UP000266183">
    <property type="component" value="Chromosome"/>
</dbReference>
<evidence type="ECO:0000313" key="2">
    <source>
        <dbReference type="EMBL" id="AYB35235.1"/>
    </source>
</evidence>